<evidence type="ECO:0000313" key="2">
    <source>
        <dbReference type="EMBL" id="OEL34348.1"/>
    </source>
</evidence>
<dbReference type="EMBL" id="LWDX02015617">
    <property type="protein sequence ID" value="OEL34348.1"/>
    <property type="molecule type" value="Genomic_DNA"/>
</dbReference>
<gene>
    <name evidence="2" type="ORF">BAE44_0004629</name>
</gene>
<keyword evidence="3" id="KW-1185">Reference proteome</keyword>
<dbReference type="AlphaFoldDB" id="A0A1E5WAS9"/>
<name>A0A1E5WAS9_9POAL</name>
<keyword evidence="1" id="KW-0812">Transmembrane</keyword>
<evidence type="ECO:0000256" key="1">
    <source>
        <dbReference type="SAM" id="Phobius"/>
    </source>
</evidence>
<reference evidence="2 3" key="1">
    <citation type="submission" date="2016-09" db="EMBL/GenBank/DDBJ databases">
        <title>The draft genome of Dichanthelium oligosanthes: A C3 panicoid grass species.</title>
        <authorList>
            <person name="Studer A.J."/>
            <person name="Schnable J.C."/>
            <person name="Brutnell T.P."/>
        </authorList>
    </citation>
    <scope>NUCLEOTIDE SEQUENCE [LARGE SCALE GENOMIC DNA]</scope>
    <source>
        <strain evidence="3">cv. Kellogg 1175</strain>
        <tissue evidence="2">Leaf</tissue>
    </source>
</reference>
<evidence type="ECO:0000313" key="3">
    <source>
        <dbReference type="Proteomes" id="UP000095767"/>
    </source>
</evidence>
<dbReference type="Proteomes" id="UP000095767">
    <property type="component" value="Unassembled WGS sequence"/>
</dbReference>
<accession>A0A1E5WAS9</accession>
<feature type="transmembrane region" description="Helical" evidence="1">
    <location>
        <begin position="21"/>
        <end position="40"/>
    </location>
</feature>
<proteinExistence type="predicted"/>
<protein>
    <submittedName>
        <fullName evidence="2">Uncharacterized protein</fullName>
    </submittedName>
</protein>
<organism evidence="2 3">
    <name type="scientific">Dichanthelium oligosanthes</name>
    <dbReference type="NCBI Taxonomy" id="888268"/>
    <lineage>
        <taxon>Eukaryota</taxon>
        <taxon>Viridiplantae</taxon>
        <taxon>Streptophyta</taxon>
        <taxon>Embryophyta</taxon>
        <taxon>Tracheophyta</taxon>
        <taxon>Spermatophyta</taxon>
        <taxon>Magnoliopsida</taxon>
        <taxon>Liliopsida</taxon>
        <taxon>Poales</taxon>
        <taxon>Poaceae</taxon>
        <taxon>PACMAD clade</taxon>
        <taxon>Panicoideae</taxon>
        <taxon>Panicodae</taxon>
        <taxon>Paniceae</taxon>
        <taxon>Dichantheliinae</taxon>
        <taxon>Dichanthelium</taxon>
    </lineage>
</organism>
<comment type="caution">
    <text evidence="2">The sequence shown here is derived from an EMBL/GenBank/DDBJ whole genome shotgun (WGS) entry which is preliminary data.</text>
</comment>
<sequence length="44" mass="5022">MEALSCLCRNQSIKLLLRNKLLYIISSLSYSLFSLPAYLLQSDV</sequence>
<keyword evidence="1" id="KW-0472">Membrane</keyword>
<keyword evidence="1" id="KW-1133">Transmembrane helix</keyword>